<comment type="catalytic activity">
    <reaction evidence="1">
        <text>S-ubiquitinyl-[E2 ubiquitin-conjugating enzyme]-L-cysteine + [acceptor protein]-L-lysine = [E2 ubiquitin-conjugating enzyme]-L-cysteine + N(6)-ubiquitinyl-[acceptor protein]-L-lysine.</text>
        <dbReference type="EC" id="2.3.2.27"/>
    </reaction>
</comment>
<feature type="domain" description="RING-type" evidence="19">
    <location>
        <begin position="57"/>
        <end position="103"/>
    </location>
</feature>
<feature type="region of interest" description="Disordered" evidence="18">
    <location>
        <begin position="1"/>
        <end position="49"/>
    </location>
</feature>
<organism evidence="20 21">
    <name type="scientific">Trichobilharzia regenti</name>
    <name type="common">Nasal bird schistosome</name>
    <dbReference type="NCBI Taxonomy" id="157069"/>
    <lineage>
        <taxon>Eukaryota</taxon>
        <taxon>Metazoa</taxon>
        <taxon>Spiralia</taxon>
        <taxon>Lophotrochozoa</taxon>
        <taxon>Platyhelminthes</taxon>
        <taxon>Trematoda</taxon>
        <taxon>Digenea</taxon>
        <taxon>Strigeidida</taxon>
        <taxon>Schistosomatoidea</taxon>
        <taxon>Schistosomatidae</taxon>
        <taxon>Trichobilharzia</taxon>
    </lineage>
</organism>
<feature type="region of interest" description="Disordered" evidence="18">
    <location>
        <begin position="397"/>
        <end position="433"/>
    </location>
</feature>
<evidence type="ECO:0000313" key="21">
    <source>
        <dbReference type="WBParaSite" id="TREG1_71050.2"/>
    </source>
</evidence>
<dbReference type="InterPro" id="IPR013083">
    <property type="entry name" value="Znf_RING/FYVE/PHD"/>
</dbReference>
<evidence type="ECO:0000256" key="10">
    <source>
        <dbReference type="ARBA" id="ARBA00022763"/>
    </source>
</evidence>
<evidence type="ECO:0000256" key="9">
    <source>
        <dbReference type="ARBA" id="ARBA00022737"/>
    </source>
</evidence>
<reference evidence="21" key="2">
    <citation type="submission" date="2023-11" db="UniProtKB">
        <authorList>
            <consortium name="WormBaseParasite"/>
        </authorList>
    </citation>
    <scope>IDENTIFICATION</scope>
</reference>
<keyword evidence="7" id="KW-0853">WD repeat</keyword>
<evidence type="ECO:0000259" key="19">
    <source>
        <dbReference type="PROSITE" id="PS50089"/>
    </source>
</evidence>
<evidence type="ECO:0000256" key="16">
    <source>
        <dbReference type="PROSITE-ProRule" id="PRU00175"/>
    </source>
</evidence>
<keyword evidence="13" id="KW-0862">Zinc</keyword>
<evidence type="ECO:0000256" key="2">
    <source>
        <dbReference type="ARBA" id="ARBA00004322"/>
    </source>
</evidence>
<name>A0AA85KB38_TRIRE</name>
<dbReference type="InterPro" id="IPR015943">
    <property type="entry name" value="WD40/YVTN_repeat-like_dom_sf"/>
</dbReference>
<dbReference type="InterPro" id="IPR001680">
    <property type="entry name" value="WD40_rpt"/>
</dbReference>
<feature type="coiled-coil region" evidence="17">
    <location>
        <begin position="127"/>
        <end position="161"/>
    </location>
</feature>
<dbReference type="GO" id="GO:0005737">
    <property type="term" value="C:cytoplasm"/>
    <property type="evidence" value="ECO:0007669"/>
    <property type="project" value="UniProtKB-SubCell"/>
</dbReference>
<evidence type="ECO:0000256" key="6">
    <source>
        <dbReference type="ARBA" id="ARBA00022490"/>
    </source>
</evidence>
<protein>
    <recommendedName>
        <fullName evidence="5">RING-type E3 ubiquitin transferase</fullName>
        <ecNumber evidence="5">2.3.2.27</ecNumber>
    </recommendedName>
</protein>
<keyword evidence="20" id="KW-1185">Reference proteome</keyword>
<evidence type="ECO:0000256" key="18">
    <source>
        <dbReference type="SAM" id="MobiDB-lite"/>
    </source>
</evidence>
<evidence type="ECO:0000256" key="4">
    <source>
        <dbReference type="ARBA" id="ARBA00004906"/>
    </source>
</evidence>
<dbReference type="GO" id="GO:0036297">
    <property type="term" value="P:interstrand cross-link repair"/>
    <property type="evidence" value="ECO:0007669"/>
    <property type="project" value="InterPro"/>
</dbReference>
<keyword evidence="6" id="KW-0963">Cytoplasm</keyword>
<evidence type="ECO:0000256" key="3">
    <source>
        <dbReference type="ARBA" id="ARBA00004496"/>
    </source>
</evidence>
<dbReference type="Gene3D" id="2.130.10.10">
    <property type="entry name" value="YVTN repeat-like/Quinoprotein amine dehydrogenase"/>
    <property type="match status" value="1"/>
</dbReference>
<dbReference type="SUPFAM" id="SSF50978">
    <property type="entry name" value="WD40 repeat-like"/>
    <property type="match status" value="1"/>
</dbReference>
<comment type="pathway">
    <text evidence="4">Protein modification; protein ubiquitination.</text>
</comment>
<dbReference type="GO" id="GO:0016605">
    <property type="term" value="C:PML body"/>
    <property type="evidence" value="ECO:0007669"/>
    <property type="project" value="UniProtKB-SubCell"/>
</dbReference>
<keyword evidence="8" id="KW-0808">Transferase</keyword>
<comment type="subcellular location">
    <subcellularLocation>
        <location evidence="3">Cytoplasm</location>
    </subcellularLocation>
    <subcellularLocation>
        <location evidence="2">Nucleus</location>
        <location evidence="2">PML body</location>
    </subcellularLocation>
</comment>
<dbReference type="GO" id="GO:0016567">
    <property type="term" value="P:protein ubiquitination"/>
    <property type="evidence" value="ECO:0007669"/>
    <property type="project" value="InterPro"/>
</dbReference>
<evidence type="ECO:0000256" key="5">
    <source>
        <dbReference type="ARBA" id="ARBA00012483"/>
    </source>
</evidence>
<evidence type="ECO:0000256" key="1">
    <source>
        <dbReference type="ARBA" id="ARBA00000900"/>
    </source>
</evidence>
<evidence type="ECO:0000256" key="11">
    <source>
        <dbReference type="ARBA" id="ARBA00022771"/>
    </source>
</evidence>
<dbReference type="WBParaSite" id="TREG1_71050.2">
    <property type="protein sequence ID" value="TREG1_71050.2"/>
    <property type="gene ID" value="TREG1_71050"/>
</dbReference>
<evidence type="ECO:0000256" key="12">
    <source>
        <dbReference type="ARBA" id="ARBA00022786"/>
    </source>
</evidence>
<dbReference type="GO" id="GO:0061630">
    <property type="term" value="F:ubiquitin protein ligase activity"/>
    <property type="evidence" value="ECO:0007669"/>
    <property type="project" value="UniProtKB-EC"/>
</dbReference>
<proteinExistence type="predicted"/>
<dbReference type="PROSITE" id="PS50089">
    <property type="entry name" value="ZF_RING_2"/>
    <property type="match status" value="1"/>
</dbReference>
<dbReference type="Proteomes" id="UP000050795">
    <property type="component" value="Unassembled WGS sequence"/>
</dbReference>
<dbReference type="CDD" id="cd16450">
    <property type="entry name" value="mRING-C3HGC3_RFWD3"/>
    <property type="match status" value="1"/>
</dbReference>
<keyword evidence="12" id="KW-0833">Ubl conjugation pathway</keyword>
<dbReference type="SMART" id="SM00320">
    <property type="entry name" value="WD40"/>
    <property type="match status" value="2"/>
</dbReference>
<accession>A0AA85KB38</accession>
<dbReference type="GO" id="GO:0008270">
    <property type="term" value="F:zinc ion binding"/>
    <property type="evidence" value="ECO:0007669"/>
    <property type="project" value="UniProtKB-KW"/>
</dbReference>
<dbReference type="InterPro" id="IPR037381">
    <property type="entry name" value="RFWD3"/>
</dbReference>
<dbReference type="InterPro" id="IPR056527">
    <property type="entry name" value="WD40_RFWD3"/>
</dbReference>
<keyword evidence="10" id="KW-0227">DNA damage</keyword>
<keyword evidence="14" id="KW-0234">DNA repair</keyword>
<keyword evidence="11 16" id="KW-0863">Zinc-finger</keyword>
<feature type="compositionally biased region" description="Polar residues" evidence="18">
    <location>
        <begin position="397"/>
        <end position="406"/>
    </location>
</feature>
<evidence type="ECO:0000256" key="14">
    <source>
        <dbReference type="ARBA" id="ARBA00023204"/>
    </source>
</evidence>
<dbReference type="SMART" id="SM00184">
    <property type="entry name" value="RING"/>
    <property type="match status" value="1"/>
</dbReference>
<dbReference type="Pfam" id="PF13639">
    <property type="entry name" value="zf-RING_2"/>
    <property type="match status" value="1"/>
</dbReference>
<keyword evidence="9" id="KW-0677">Repeat</keyword>
<dbReference type="Pfam" id="PF23419">
    <property type="entry name" value="WD40_RFWD3"/>
    <property type="match status" value="1"/>
</dbReference>
<keyword evidence="11 16" id="KW-0479">Metal-binding</keyword>
<dbReference type="SUPFAM" id="SSF57850">
    <property type="entry name" value="RING/U-box"/>
    <property type="match status" value="1"/>
</dbReference>
<reference evidence="20" key="1">
    <citation type="submission" date="2022-06" db="EMBL/GenBank/DDBJ databases">
        <authorList>
            <person name="Berger JAMES D."/>
            <person name="Berger JAMES D."/>
        </authorList>
    </citation>
    <scope>NUCLEOTIDE SEQUENCE [LARGE SCALE GENOMIC DNA]</scope>
</reference>
<feature type="compositionally biased region" description="Polar residues" evidence="18">
    <location>
        <begin position="419"/>
        <end position="430"/>
    </location>
</feature>
<dbReference type="EC" id="2.3.2.27" evidence="5"/>
<evidence type="ECO:0000256" key="17">
    <source>
        <dbReference type="SAM" id="Coils"/>
    </source>
</evidence>
<evidence type="ECO:0000256" key="8">
    <source>
        <dbReference type="ARBA" id="ARBA00022679"/>
    </source>
</evidence>
<dbReference type="AlphaFoldDB" id="A0AA85KB38"/>
<sequence length="614" mass="67920">MSGEIPEEPISVSDSSEEDSDGQGDSESEFASDTKSEKPKENTETHEESFGEDTETCSICFELWTSSGPHKVCCLRCGHLFGYSCVMKWFKSVGKNSKCPQCNAKASRHDVRVLYCRNLKVLDTTDRDRALAELDRERKARQKAEQEAAEFKARYDLIYAELLQLRDELQSTRGFPKAQAARFPNTGDLSNYQASSSEGSLQSVSNGQYELINTFLISADGNCRVMASCDYLNILCVSQSSTNPIFRGFGIRKVNSAEQRLIKYVHLHTQPIRDLAFHPEAQDGIVASASLDKTLRLTSLLNDTVVQTYQCPTGVWSCCWATDSNRLFAGCANGSILLYDIRVTTGPLDTLIIPNNDAPVLGLQYISSTVVDQNSSSAGGLLVGQLNKVTFMSESSVNNTASSNETVDQENEESMVHSLPSNTTASQHPTSPDLIQESHSLPSSNWFGNLTVYKPHNLPLEGSLVSLSALPHRRQFLASYRPSQRLPRVRHLLAELQNDSSPSLTETVYSCREIHNLWAGSRMKKLTRAKLFVGPSKDSDLIAVAGSEDAGGAIIWRCDDGTQQQVLQPPETTADNPILDVCPIYVTPTQTHYLALLTGRMLHYYTWRSPNVNC</sequence>
<evidence type="ECO:0000256" key="15">
    <source>
        <dbReference type="ARBA" id="ARBA00023242"/>
    </source>
</evidence>
<dbReference type="PANTHER" id="PTHR16047:SF7">
    <property type="entry name" value="E3 UBIQUITIN-PROTEIN LIGASE RFWD3"/>
    <property type="match status" value="1"/>
</dbReference>
<feature type="compositionally biased region" description="Basic and acidic residues" evidence="18">
    <location>
        <begin position="32"/>
        <end position="49"/>
    </location>
</feature>
<evidence type="ECO:0000256" key="13">
    <source>
        <dbReference type="ARBA" id="ARBA00022833"/>
    </source>
</evidence>
<dbReference type="Gene3D" id="3.30.40.10">
    <property type="entry name" value="Zinc/RING finger domain, C3HC4 (zinc finger)"/>
    <property type="match status" value="1"/>
</dbReference>
<keyword evidence="15" id="KW-0539">Nucleus</keyword>
<dbReference type="PANTHER" id="PTHR16047">
    <property type="entry name" value="RFWD3 PROTEIN"/>
    <property type="match status" value="1"/>
</dbReference>
<evidence type="ECO:0000313" key="20">
    <source>
        <dbReference type="Proteomes" id="UP000050795"/>
    </source>
</evidence>
<dbReference type="InterPro" id="IPR001841">
    <property type="entry name" value="Znf_RING"/>
</dbReference>
<feature type="compositionally biased region" description="Acidic residues" evidence="18">
    <location>
        <begin position="15"/>
        <end position="30"/>
    </location>
</feature>
<keyword evidence="17" id="KW-0175">Coiled coil</keyword>
<evidence type="ECO:0000256" key="7">
    <source>
        <dbReference type="ARBA" id="ARBA00022574"/>
    </source>
</evidence>
<dbReference type="InterPro" id="IPR036322">
    <property type="entry name" value="WD40_repeat_dom_sf"/>
</dbReference>